<evidence type="ECO:0000256" key="2">
    <source>
        <dbReference type="SAM" id="MobiDB-lite"/>
    </source>
</evidence>
<reference evidence="3 4" key="1">
    <citation type="submission" date="2019-03" db="EMBL/GenBank/DDBJ databases">
        <title>Single cell metagenomics reveals metabolic interactions within the superorganism composed of flagellate Streblomastix strix and complex community of Bacteroidetes bacteria on its surface.</title>
        <authorList>
            <person name="Treitli S.C."/>
            <person name="Kolisko M."/>
            <person name="Husnik F."/>
            <person name="Keeling P."/>
            <person name="Hampl V."/>
        </authorList>
    </citation>
    <scope>NUCLEOTIDE SEQUENCE [LARGE SCALE GENOMIC DNA]</scope>
    <source>
        <strain evidence="3">ST1C</strain>
    </source>
</reference>
<sequence length="1009" mass="119921">MSATLRGGGASSDNRDSAEIEEKLNQRFKEYYEKSEAQNREKDILLQHKDDRISIIEAQYADEKEKRERIENKLKTIEENLSKEKQQRILNEDLNELNKRQIEELNEQVEKLQKEKEKEIQKRRDIEEMMKLSNEEKEKSLKLAQEAKQSSEIAQQRIIELEGSINSAKEQGRREVAPILVSTQEKLRVCQSELKQIQEEKVSKEEKLKHEMQQIGEELSKTKIELEISNIKCESIQNQYDTEKQQWVQKQQQEKKEQKDNNNDKEKSDRFEALFQQGEEQRRKLESELRKEQEERMKAVRIRKEIEEKFVLNEEERRKVKQQLRFEEDEKISALTQVEELEKNEQEERKRRIDAESENRSLKWENDKMKKEIDRLKYENEEEKNSRKEFQIKYDIEIDEQLREAETRKQIEIQLKKEKIDKQEAIQKAEEQERKTVELDQRLQNALNELQIKNDEYEKIKLKSEKDSTKAKEEENKRKQIEIENVRLEMENWNLNRDIEKMKIVSERLNSELGEDKMNEQMDLSENLQKEQDEQIKRLRDDLEREITEKRRHEDEIVSLRQQIKRLNDEFESERAEKQRNEQDLANLSEQIGQQPVAIKPILSVPDTQYCYISGDTFLRTSRPLEKDYTITVDPVVSEGIVYFEGIFYNHDREIFHIGVQNAEWGAQNKKKVKYYSDGDISHIGDKYIKGNSKFMCNQKVGIEVDLTSNPRKLTFFVNGNEQPTSFVDIPKAIRFFAYTYQRYSQFRVTRFQRRTTSQAKRVAKSLNWHRGIDYKDVTVLSLPLIGDEIQKKNIQQMQETICQYIDNIFYDKKDEQGRLQLIKAGVTANLLTIFETRQLNEITKHYIDAFFIFTYKSSDEIVQLLIKKKDPFPGLLRLLDHLNDQIVQSSILSIMNILIYRSNGTDQNQPHPCFQAVEQLGGVEKIIQLFRKNLNKKLKDNSAICIGRLFRAREITNPEMKQVIVYLKQLVNDPDAWTKGAAKYTIKDLAKNEVNRVFIESDGFKIPQ</sequence>
<feature type="compositionally biased region" description="Basic and acidic residues" evidence="2">
    <location>
        <begin position="252"/>
        <end position="272"/>
    </location>
</feature>
<dbReference type="InterPro" id="IPR016024">
    <property type="entry name" value="ARM-type_fold"/>
</dbReference>
<evidence type="ECO:0000313" key="3">
    <source>
        <dbReference type="EMBL" id="KAA6392172.1"/>
    </source>
</evidence>
<protein>
    <recommendedName>
        <fullName evidence="5">B30.2/SPRY domain-containing protein</fullName>
    </recommendedName>
</protein>
<feature type="region of interest" description="Disordered" evidence="2">
    <location>
        <begin position="247"/>
        <end position="290"/>
    </location>
</feature>
<comment type="caution">
    <text evidence="3">The sequence shown here is derived from an EMBL/GenBank/DDBJ whole genome shotgun (WGS) entry which is preliminary data.</text>
</comment>
<accession>A0A5J4WC88</accession>
<keyword evidence="1" id="KW-0175">Coiled coil</keyword>
<dbReference type="Proteomes" id="UP000324800">
    <property type="component" value="Unassembled WGS sequence"/>
</dbReference>
<dbReference type="AlphaFoldDB" id="A0A5J4WC88"/>
<feature type="region of interest" description="Disordered" evidence="2">
    <location>
        <begin position="1"/>
        <end position="20"/>
    </location>
</feature>
<dbReference type="Gene3D" id="2.60.120.920">
    <property type="match status" value="1"/>
</dbReference>
<feature type="compositionally biased region" description="Gly residues" evidence="2">
    <location>
        <begin position="1"/>
        <end position="10"/>
    </location>
</feature>
<dbReference type="Gene3D" id="1.25.10.10">
    <property type="entry name" value="Leucine-rich Repeat Variant"/>
    <property type="match status" value="1"/>
</dbReference>
<feature type="coiled-coil region" evidence="1">
    <location>
        <begin position="522"/>
        <end position="591"/>
    </location>
</feature>
<evidence type="ECO:0000256" key="1">
    <source>
        <dbReference type="SAM" id="Coils"/>
    </source>
</evidence>
<proteinExistence type="predicted"/>
<dbReference type="EMBL" id="SNRW01002634">
    <property type="protein sequence ID" value="KAA6392172.1"/>
    <property type="molecule type" value="Genomic_DNA"/>
</dbReference>
<evidence type="ECO:0000313" key="4">
    <source>
        <dbReference type="Proteomes" id="UP000324800"/>
    </source>
</evidence>
<dbReference type="InterPro" id="IPR043136">
    <property type="entry name" value="B30.2/SPRY_sf"/>
</dbReference>
<gene>
    <name evidence="3" type="ORF">EZS28_012300</name>
</gene>
<organism evidence="3 4">
    <name type="scientific">Streblomastix strix</name>
    <dbReference type="NCBI Taxonomy" id="222440"/>
    <lineage>
        <taxon>Eukaryota</taxon>
        <taxon>Metamonada</taxon>
        <taxon>Preaxostyla</taxon>
        <taxon>Oxymonadida</taxon>
        <taxon>Streblomastigidae</taxon>
        <taxon>Streblomastix</taxon>
    </lineage>
</organism>
<feature type="compositionally biased region" description="Basic and acidic residues" evidence="2">
    <location>
        <begin position="279"/>
        <end position="290"/>
    </location>
</feature>
<dbReference type="InterPro" id="IPR011989">
    <property type="entry name" value="ARM-like"/>
</dbReference>
<evidence type="ECO:0008006" key="5">
    <source>
        <dbReference type="Google" id="ProtNLM"/>
    </source>
</evidence>
<name>A0A5J4WC88_9EUKA</name>
<dbReference type="OrthoDB" id="201709at2759"/>
<feature type="region of interest" description="Disordered" evidence="2">
    <location>
        <begin position="340"/>
        <end position="366"/>
    </location>
</feature>
<dbReference type="SUPFAM" id="SSF48371">
    <property type="entry name" value="ARM repeat"/>
    <property type="match status" value="1"/>
</dbReference>